<keyword evidence="9" id="KW-1185">Reference proteome</keyword>
<keyword evidence="3" id="KW-0762">Sugar transport</keyword>
<dbReference type="InterPro" id="IPR003439">
    <property type="entry name" value="ABC_transporter-like_ATP-bd"/>
</dbReference>
<dbReference type="RefSeq" id="WP_266343215.1">
    <property type="nucleotide sequence ID" value="NZ_JAPKNH010000002.1"/>
</dbReference>
<evidence type="ECO:0000256" key="2">
    <source>
        <dbReference type="ARBA" id="ARBA00022448"/>
    </source>
</evidence>
<dbReference type="CDD" id="cd03215">
    <property type="entry name" value="ABC_Carb_Monos_II"/>
    <property type="match status" value="1"/>
</dbReference>
<dbReference type="Pfam" id="PF00005">
    <property type="entry name" value="ABC_tran"/>
    <property type="match status" value="2"/>
</dbReference>
<accession>A0ABW0PS87</accession>
<dbReference type="PROSITE" id="PS00211">
    <property type="entry name" value="ABC_TRANSPORTER_1"/>
    <property type="match status" value="1"/>
</dbReference>
<dbReference type="PANTHER" id="PTHR43790:SF9">
    <property type="entry name" value="GALACTOFURANOSE TRANSPORTER ATP-BINDING PROTEIN YTFR"/>
    <property type="match status" value="1"/>
</dbReference>
<evidence type="ECO:0000256" key="6">
    <source>
        <dbReference type="ARBA" id="ARBA00022840"/>
    </source>
</evidence>
<keyword evidence="2" id="KW-0813">Transport</keyword>
<keyword evidence="5" id="KW-0547">Nucleotide-binding</keyword>
<evidence type="ECO:0000256" key="1">
    <source>
        <dbReference type="ARBA" id="ARBA00005417"/>
    </source>
</evidence>
<proteinExistence type="inferred from homology"/>
<dbReference type="PANTHER" id="PTHR43790">
    <property type="entry name" value="CARBOHYDRATE TRANSPORT ATP-BINDING PROTEIN MG119-RELATED"/>
    <property type="match status" value="1"/>
</dbReference>
<name>A0ABW0PS87_9HYPH</name>
<evidence type="ECO:0000256" key="5">
    <source>
        <dbReference type="ARBA" id="ARBA00022741"/>
    </source>
</evidence>
<dbReference type="EMBL" id="JBHSML010000002">
    <property type="protein sequence ID" value="MFC5515218.1"/>
    <property type="molecule type" value="Genomic_DNA"/>
</dbReference>
<evidence type="ECO:0000313" key="8">
    <source>
        <dbReference type="EMBL" id="MFC5515218.1"/>
    </source>
</evidence>
<feature type="domain" description="ABC transporter" evidence="7">
    <location>
        <begin position="261"/>
        <end position="503"/>
    </location>
</feature>
<organism evidence="8 9">
    <name type="scientific">Kaistia terrae</name>
    <dbReference type="NCBI Taxonomy" id="537017"/>
    <lineage>
        <taxon>Bacteria</taxon>
        <taxon>Pseudomonadati</taxon>
        <taxon>Pseudomonadota</taxon>
        <taxon>Alphaproteobacteria</taxon>
        <taxon>Hyphomicrobiales</taxon>
        <taxon>Kaistiaceae</taxon>
        <taxon>Kaistia</taxon>
    </lineage>
</organism>
<comment type="caution">
    <text evidence="8">The sequence shown here is derived from an EMBL/GenBank/DDBJ whole genome shotgun (WGS) entry which is preliminary data.</text>
</comment>
<comment type="similarity">
    <text evidence="1">Belongs to the ABC transporter superfamily.</text>
</comment>
<dbReference type="Gene3D" id="3.40.50.300">
    <property type="entry name" value="P-loop containing nucleotide triphosphate hydrolases"/>
    <property type="match status" value="2"/>
</dbReference>
<dbReference type="SUPFAM" id="SSF52540">
    <property type="entry name" value="P-loop containing nucleoside triphosphate hydrolases"/>
    <property type="match status" value="2"/>
</dbReference>
<dbReference type="CDD" id="cd03216">
    <property type="entry name" value="ABC_Carb_Monos_I"/>
    <property type="match status" value="1"/>
</dbReference>
<evidence type="ECO:0000259" key="7">
    <source>
        <dbReference type="PROSITE" id="PS50893"/>
    </source>
</evidence>
<keyword evidence="6 8" id="KW-0067">ATP-binding</keyword>
<evidence type="ECO:0000313" key="9">
    <source>
        <dbReference type="Proteomes" id="UP001596150"/>
    </source>
</evidence>
<protein>
    <submittedName>
        <fullName evidence="8">Sugar ABC transporter ATP-binding protein</fullName>
    </submittedName>
</protein>
<dbReference type="GO" id="GO:0005524">
    <property type="term" value="F:ATP binding"/>
    <property type="evidence" value="ECO:0007669"/>
    <property type="project" value="UniProtKB-KW"/>
</dbReference>
<reference evidence="9" key="1">
    <citation type="journal article" date="2019" name="Int. J. Syst. Evol. Microbiol.">
        <title>The Global Catalogue of Microorganisms (GCM) 10K type strain sequencing project: providing services to taxonomists for standard genome sequencing and annotation.</title>
        <authorList>
            <consortium name="The Broad Institute Genomics Platform"/>
            <consortium name="The Broad Institute Genome Sequencing Center for Infectious Disease"/>
            <person name="Wu L."/>
            <person name="Ma J."/>
        </authorList>
    </citation>
    <scope>NUCLEOTIDE SEQUENCE [LARGE SCALE GENOMIC DNA]</scope>
    <source>
        <strain evidence="9">KACC 12633</strain>
    </source>
</reference>
<sequence>MTNSATQPTDDVILSASGISKSFPGVRALDDVSFTLRKGEVHALCGENGAGKSTLMKILAGVYQPDGGVIRYDGRDVALTDPLAAKQLGILLIHQELSLVPELSVAENIFLGSLPLKRFGRVDGARLRADTRQALDRLGCDFGPDDIVSTLSIARQQLVEIARAVAFQSSIVIFDEPTASLTQQEADHLFQTIRRLSESGVTTVYISHKMREIFEISDRITVLRDGKVSGGLTTRQSNEDEVTRLMIGRDLDHYFIRAERQEGAELLRVEGLTSGPVRDISFNVHRGEIVGLYGLVGSGRTEIAEAIFGIRPLESGTLSWEGEVRSIRSPRDAIALGIGLVPEDRKHQGLVLGLGGSDNLALPNLGRVSRLGVIASGLEGLLFEDYRKRLSISTAGPKQPVLTLSGGNQQKIVIAKWLAVAPKLLILDEPTRGVDVGAKAEIHGLIAKLAESGLAVIVISSEMPEIIGVSHRILTIADGRLTGEIAESEFSEDRLIAAVTGHVWADETPRPQAA</sequence>
<feature type="domain" description="ABC transporter" evidence="7">
    <location>
        <begin position="14"/>
        <end position="250"/>
    </location>
</feature>
<dbReference type="SMART" id="SM00382">
    <property type="entry name" value="AAA"/>
    <property type="match status" value="2"/>
</dbReference>
<keyword evidence="4" id="KW-0677">Repeat</keyword>
<dbReference type="InterPro" id="IPR027417">
    <property type="entry name" value="P-loop_NTPase"/>
</dbReference>
<evidence type="ECO:0000256" key="4">
    <source>
        <dbReference type="ARBA" id="ARBA00022737"/>
    </source>
</evidence>
<dbReference type="InterPro" id="IPR017871">
    <property type="entry name" value="ABC_transporter-like_CS"/>
</dbReference>
<dbReference type="PROSITE" id="PS50893">
    <property type="entry name" value="ABC_TRANSPORTER_2"/>
    <property type="match status" value="2"/>
</dbReference>
<dbReference type="InterPro" id="IPR003593">
    <property type="entry name" value="AAA+_ATPase"/>
</dbReference>
<evidence type="ECO:0000256" key="3">
    <source>
        <dbReference type="ARBA" id="ARBA00022597"/>
    </source>
</evidence>
<dbReference type="InterPro" id="IPR050107">
    <property type="entry name" value="ABC_carbohydrate_import_ATPase"/>
</dbReference>
<gene>
    <name evidence="8" type="ORF">ACFPP9_05505</name>
</gene>
<dbReference type="Proteomes" id="UP001596150">
    <property type="component" value="Unassembled WGS sequence"/>
</dbReference>